<evidence type="ECO:0000256" key="3">
    <source>
        <dbReference type="ARBA" id="ARBA00022588"/>
    </source>
</evidence>
<dbReference type="InterPro" id="IPR055414">
    <property type="entry name" value="LRR_R13L4/SHOC2-like"/>
</dbReference>
<dbReference type="FunFam" id="1.10.510.10:FF:002756">
    <property type="match status" value="1"/>
</dbReference>
<keyword evidence="7 14" id="KW-0067">ATP-binding</keyword>
<evidence type="ECO:0000256" key="2">
    <source>
        <dbReference type="ARBA" id="ARBA00022527"/>
    </source>
</evidence>
<keyword evidence="3" id="KW-0399">Innate immunity</keyword>
<dbReference type="FunFam" id="3.80.10.10:FF:001164">
    <property type="entry name" value="GH01279p"/>
    <property type="match status" value="2"/>
</dbReference>
<dbReference type="InterPro" id="IPR032675">
    <property type="entry name" value="LRR_dom_sf"/>
</dbReference>
<dbReference type="Pfam" id="PF13676">
    <property type="entry name" value="TIR_2"/>
    <property type="match status" value="1"/>
</dbReference>
<dbReference type="Gene3D" id="1.10.533.10">
    <property type="entry name" value="Death Domain, Fas"/>
    <property type="match status" value="2"/>
</dbReference>
<evidence type="ECO:0000256" key="13">
    <source>
        <dbReference type="ARBA" id="ARBA00032455"/>
    </source>
</evidence>
<feature type="domain" description="Protein kinase" evidence="16">
    <location>
        <begin position="647"/>
        <end position="908"/>
    </location>
</feature>
<evidence type="ECO:0000256" key="9">
    <source>
        <dbReference type="ARBA" id="ARBA00023198"/>
    </source>
</evidence>
<dbReference type="PROSITE" id="PS00108">
    <property type="entry name" value="PROTEIN_KINASE_ST"/>
    <property type="match status" value="1"/>
</dbReference>
<keyword evidence="9" id="KW-0395">Inflammatory response</keyword>
<dbReference type="Proteomes" id="UP000838412">
    <property type="component" value="Chromosome 18"/>
</dbReference>
<dbReference type="SMART" id="SM00364">
    <property type="entry name" value="LRR_BAC"/>
    <property type="match status" value="15"/>
</dbReference>
<evidence type="ECO:0000259" key="17">
    <source>
        <dbReference type="PROSITE" id="PS50017"/>
    </source>
</evidence>
<dbReference type="Gene3D" id="1.10.510.10">
    <property type="entry name" value="Transferase(Phosphotransferase) domain 1"/>
    <property type="match status" value="1"/>
</dbReference>
<keyword evidence="8" id="KW-0391">Immunity</keyword>
<dbReference type="InterPro" id="IPR050216">
    <property type="entry name" value="LRR_domain-containing"/>
</dbReference>
<gene>
    <name evidence="19" type="primary">LRRIQ4</name>
    <name evidence="19" type="ORF">BLAG_LOCUS11663</name>
</gene>
<accession>A0A8J9ZAZ0</accession>
<name>A0A8J9ZAZ0_BRALA</name>
<dbReference type="AlphaFoldDB" id="A0A8J9ZAZ0"/>
<dbReference type="PROSITE" id="PS51450">
    <property type="entry name" value="LRR"/>
    <property type="match status" value="6"/>
</dbReference>
<dbReference type="InterPro" id="IPR017441">
    <property type="entry name" value="Protein_kinase_ATP_BS"/>
</dbReference>
<evidence type="ECO:0000313" key="19">
    <source>
        <dbReference type="EMBL" id="CAH1251192.1"/>
    </source>
</evidence>
<dbReference type="InterPro" id="IPR000488">
    <property type="entry name" value="Death_dom"/>
</dbReference>
<dbReference type="InterPro" id="IPR000157">
    <property type="entry name" value="TIR_dom"/>
</dbReference>
<dbReference type="SMART" id="SM00369">
    <property type="entry name" value="LRR_TYP"/>
    <property type="match status" value="15"/>
</dbReference>
<dbReference type="PROSITE" id="PS50017">
    <property type="entry name" value="DEATH_DOMAIN"/>
    <property type="match status" value="2"/>
</dbReference>
<dbReference type="InterPro" id="IPR011009">
    <property type="entry name" value="Kinase-like_dom_sf"/>
</dbReference>
<dbReference type="SMART" id="SM00220">
    <property type="entry name" value="S_TKc"/>
    <property type="match status" value="1"/>
</dbReference>
<dbReference type="InterPro" id="IPR008271">
    <property type="entry name" value="Ser/Thr_kinase_AS"/>
</dbReference>
<evidence type="ECO:0000256" key="10">
    <source>
        <dbReference type="ARBA" id="ARBA00023907"/>
    </source>
</evidence>
<dbReference type="InterPro" id="IPR035897">
    <property type="entry name" value="Toll_tir_struct_dom_sf"/>
</dbReference>
<dbReference type="GO" id="GO:0043123">
    <property type="term" value="P:positive regulation of canonical NF-kappaB signal transduction"/>
    <property type="evidence" value="ECO:0007669"/>
    <property type="project" value="UniProtKB-ARBA"/>
</dbReference>
<dbReference type="SUPFAM" id="SSF52047">
    <property type="entry name" value="RNI-like"/>
    <property type="match status" value="1"/>
</dbReference>
<dbReference type="PANTHER" id="PTHR48051">
    <property type="match status" value="1"/>
</dbReference>
<dbReference type="GO" id="GO:0005524">
    <property type="term" value="F:ATP binding"/>
    <property type="evidence" value="ECO:0007669"/>
    <property type="project" value="UniProtKB-UniRule"/>
</dbReference>
<feature type="region of interest" description="Disordered" evidence="15">
    <location>
        <begin position="1009"/>
        <end position="1037"/>
    </location>
</feature>
<keyword evidence="20" id="KW-1185">Reference proteome</keyword>
<dbReference type="InterPro" id="IPR000719">
    <property type="entry name" value="Prot_kinase_dom"/>
</dbReference>
<evidence type="ECO:0000259" key="16">
    <source>
        <dbReference type="PROSITE" id="PS50011"/>
    </source>
</evidence>
<dbReference type="Pfam" id="PF13855">
    <property type="entry name" value="LRR_8"/>
    <property type="match status" value="2"/>
</dbReference>
<dbReference type="InterPro" id="IPR025875">
    <property type="entry name" value="Leu-rich_rpt_4"/>
</dbReference>
<keyword evidence="5" id="KW-0677">Repeat</keyword>
<evidence type="ECO:0000259" key="18">
    <source>
        <dbReference type="PROSITE" id="PS50104"/>
    </source>
</evidence>
<comment type="similarity">
    <text evidence="1">Belongs to the Toll-like receptor family.</text>
</comment>
<evidence type="ECO:0000256" key="15">
    <source>
        <dbReference type="SAM" id="MobiDB-lite"/>
    </source>
</evidence>
<dbReference type="PROSITE" id="PS50104">
    <property type="entry name" value="TIR"/>
    <property type="match status" value="1"/>
</dbReference>
<dbReference type="PROSITE" id="PS50011">
    <property type="entry name" value="PROTEIN_KINASE_DOM"/>
    <property type="match status" value="1"/>
</dbReference>
<dbReference type="GO" id="GO:0005737">
    <property type="term" value="C:cytoplasm"/>
    <property type="evidence" value="ECO:0007669"/>
    <property type="project" value="TreeGrafter"/>
</dbReference>
<dbReference type="OrthoDB" id="676979at2759"/>
<proteinExistence type="inferred from homology"/>
<dbReference type="Pfam" id="PF00531">
    <property type="entry name" value="Death"/>
    <property type="match status" value="1"/>
</dbReference>
<evidence type="ECO:0000256" key="4">
    <source>
        <dbReference type="ARBA" id="ARBA00022614"/>
    </source>
</evidence>
<feature type="domain" description="TIR" evidence="18">
    <location>
        <begin position="1066"/>
        <end position="1208"/>
    </location>
</feature>
<dbReference type="PANTHER" id="PTHR48051:SF54">
    <property type="entry name" value="LEUCINE-RICH REPEAT-CONTAINING PROTEIN"/>
    <property type="match status" value="1"/>
</dbReference>
<feature type="compositionally biased region" description="Basic and acidic residues" evidence="15">
    <location>
        <begin position="1009"/>
        <end position="1020"/>
    </location>
</feature>
<evidence type="ECO:0000256" key="8">
    <source>
        <dbReference type="ARBA" id="ARBA00022859"/>
    </source>
</evidence>
<dbReference type="SUPFAM" id="SSF56112">
    <property type="entry name" value="Protein kinase-like (PK-like)"/>
    <property type="match status" value="1"/>
</dbReference>
<evidence type="ECO:0000256" key="5">
    <source>
        <dbReference type="ARBA" id="ARBA00022737"/>
    </source>
</evidence>
<evidence type="ECO:0000256" key="7">
    <source>
        <dbReference type="ARBA" id="ARBA00022840"/>
    </source>
</evidence>
<feature type="domain" description="Death" evidence="17">
    <location>
        <begin position="926"/>
        <end position="967"/>
    </location>
</feature>
<dbReference type="Gene3D" id="3.40.50.10140">
    <property type="entry name" value="Toll/interleukin-1 receptor homology (TIR) domain"/>
    <property type="match status" value="1"/>
</dbReference>
<dbReference type="GO" id="GO:0004674">
    <property type="term" value="F:protein serine/threonine kinase activity"/>
    <property type="evidence" value="ECO:0007669"/>
    <property type="project" value="UniProtKB-KW"/>
</dbReference>
<dbReference type="InterPro" id="IPR003591">
    <property type="entry name" value="Leu-rich_rpt_typical-subtyp"/>
</dbReference>
<dbReference type="CDD" id="cd01670">
    <property type="entry name" value="Death"/>
    <property type="match status" value="2"/>
</dbReference>
<dbReference type="SUPFAM" id="SSF47986">
    <property type="entry name" value="DEATH domain"/>
    <property type="match status" value="2"/>
</dbReference>
<keyword evidence="2" id="KW-0808">Transferase</keyword>
<dbReference type="SMART" id="SM00365">
    <property type="entry name" value="LRR_SD22"/>
    <property type="match status" value="8"/>
</dbReference>
<keyword evidence="2" id="KW-0723">Serine/threonine-protein kinase</keyword>
<evidence type="ECO:0000256" key="6">
    <source>
        <dbReference type="ARBA" id="ARBA00022741"/>
    </source>
</evidence>
<dbReference type="InterPro" id="IPR001611">
    <property type="entry name" value="Leu-rich_rpt"/>
</dbReference>
<dbReference type="SUPFAM" id="SSF52058">
    <property type="entry name" value="L domain-like"/>
    <property type="match status" value="1"/>
</dbReference>
<evidence type="ECO:0000313" key="20">
    <source>
        <dbReference type="Proteomes" id="UP000838412"/>
    </source>
</evidence>
<protein>
    <recommendedName>
        <fullName evidence="10">Leucine-rich repeat protein SHOC-2</fullName>
    </recommendedName>
    <alternativeName>
        <fullName evidence="13">Protein soc-2 homolog</fullName>
    </alternativeName>
    <alternativeName>
        <fullName evidence="11 12">protein Sur-8 homolog</fullName>
    </alternativeName>
</protein>
<dbReference type="SMART" id="SM00005">
    <property type="entry name" value="DEATH"/>
    <property type="match status" value="1"/>
</dbReference>
<dbReference type="GO" id="GO:0031349">
    <property type="term" value="P:positive regulation of defense response"/>
    <property type="evidence" value="ECO:0007669"/>
    <property type="project" value="UniProtKB-ARBA"/>
</dbReference>
<sequence length="1212" mass="136318">MAAGLNLQPQRDADGLLKLDLSNQGLTSIPEEVFDITDLEVLDVSNNKLTCIPEAIGRLQKLARLDADCNLLTSLPQAISTLQQLTHLYIYDNQLTEVPPGVCSLPNLEVLSVRNNKLSTLPPGVEKLQKLTHLYIHNNQLTEVPPGVCSLPNLEVFSVSNNKLSTLPPGVENLQKLTKLFITDNQLTEVPPGVCSLPNLEVLVVSNNKLSTLPPGVEKLEKLRELYIHNNQLTEVPPGVCSLPNLEMLSVRNNKLSTFPPGVEKLQKLRDLRINDNQLTEVPPGVCSLPNLEALNVSNNKLSTLPPGVDKLQKLRELYINGNQLTELPPGVCSLPDLEVLAIGPNPIRHLPDDVTRLARLKTLDVHSCQFDEFPRQVLQLKTLEKLYAGGCRFDSVPDELGNLQHLWFLSLDHNLLRTLPSSMSLLHNLRVVQLWNNKFDTFPEVLCELPAMEKLDIRWNNITRLPTALHRADKLKDFDVSGNPLTYPPHEVCEQGTGTIMAFLKQEADEKDERILQAFNRLSVKVKQTQWKPLARSLGLSNRAMDAIKTSAPDDVPDQVYQTLVQWREKKGEAATLSALEQHLRDLDFQQLAEQIARIHRVGGIYFTGHESEVGAVGGEGFDDPQNRYPSVTVDSKFPIIYFERLEEQSILGRGGFAYVKKARHLDWRQDVAVKCLLGSKIEGSEQEVLYSEARKLKLASKSDHVISLLGVCLDPNFAIVMPYMENGSLAGLLRDVDVPWALRWRMAHEISLGMTFLHCQNPQILHCDLKAENVLLDGDFHVKISDFGLSKWKMASRVVTQTSPEGSTITHAPPEYFLDIYLIPTPKLDVYSFGVLLWEIVTRTEPYGNAINSALIRLAVTSGQRPDLSLVPTGLREVDTVCQLMQTCWSQNPEDRPTFQECEDRLRAVTSRSSKEDVLQAIIDVQKMKASAPDDVPDQVYQTLVQWREKEGEAATLPALEQRLRSRETWTFSSWRSNSQEHPGWEAEKETEDVKRSLDRLAVAERAQKQGDNIKKTQPEGAVSVRKDGSPDPRTQALTARVEPMVRSDVPGAEVSEMLIFAPYQNVVFLSYNWDHQDKVLLLHDRLQERGYSCWMDIKQMGGGDSLYEMMDKGIRGAKVVISCVTPPYAESKNCQDEVALARNLDMPIIPVMLEKTTWPPPGPMSIPFAQLIYINMARSQEEDPWKGPLFEELVRMIGRFVKEPKAQYK</sequence>
<reference evidence="19" key="1">
    <citation type="submission" date="2022-01" db="EMBL/GenBank/DDBJ databases">
        <authorList>
            <person name="Braso-Vives M."/>
        </authorList>
    </citation>
    <scope>NUCLEOTIDE SEQUENCE</scope>
</reference>
<dbReference type="PROSITE" id="PS00107">
    <property type="entry name" value="PROTEIN_KINASE_ATP"/>
    <property type="match status" value="1"/>
</dbReference>
<dbReference type="Pfam" id="PF23598">
    <property type="entry name" value="LRR_14"/>
    <property type="match status" value="1"/>
</dbReference>
<feature type="domain" description="Death" evidence="17">
    <location>
        <begin position="531"/>
        <end position="601"/>
    </location>
</feature>
<dbReference type="InterPro" id="IPR001245">
    <property type="entry name" value="Ser-Thr/Tyr_kinase_cat_dom"/>
</dbReference>
<dbReference type="Gene3D" id="3.80.10.10">
    <property type="entry name" value="Ribonuclease Inhibitor"/>
    <property type="match status" value="5"/>
</dbReference>
<dbReference type="InterPro" id="IPR011029">
    <property type="entry name" value="DEATH-like_dom_sf"/>
</dbReference>
<dbReference type="GO" id="GO:0007165">
    <property type="term" value="P:signal transduction"/>
    <property type="evidence" value="ECO:0007669"/>
    <property type="project" value="InterPro"/>
</dbReference>
<dbReference type="EMBL" id="OV696703">
    <property type="protein sequence ID" value="CAH1251192.1"/>
    <property type="molecule type" value="Genomic_DNA"/>
</dbReference>
<dbReference type="SUPFAM" id="SSF52200">
    <property type="entry name" value="Toll/Interleukin receptor TIR domain"/>
    <property type="match status" value="1"/>
</dbReference>
<dbReference type="Pfam" id="PF07714">
    <property type="entry name" value="PK_Tyr_Ser-Thr"/>
    <property type="match status" value="1"/>
</dbReference>
<evidence type="ECO:0000256" key="1">
    <source>
        <dbReference type="ARBA" id="ARBA00009634"/>
    </source>
</evidence>
<keyword evidence="4" id="KW-0433">Leucine-rich repeat</keyword>
<feature type="binding site" evidence="14">
    <location>
        <position position="676"/>
    </location>
    <ligand>
        <name>ATP</name>
        <dbReference type="ChEBI" id="CHEBI:30616"/>
    </ligand>
</feature>
<dbReference type="Pfam" id="PF12799">
    <property type="entry name" value="LRR_4"/>
    <property type="match status" value="1"/>
</dbReference>
<dbReference type="GO" id="GO:0045087">
    <property type="term" value="P:innate immune response"/>
    <property type="evidence" value="ECO:0007669"/>
    <property type="project" value="UniProtKB-KW"/>
</dbReference>
<keyword evidence="2" id="KW-0418">Kinase</keyword>
<evidence type="ECO:0000256" key="12">
    <source>
        <dbReference type="ARBA" id="ARBA00029998"/>
    </source>
</evidence>
<dbReference type="GO" id="GO:0009893">
    <property type="term" value="P:positive regulation of metabolic process"/>
    <property type="evidence" value="ECO:0007669"/>
    <property type="project" value="UniProtKB-ARBA"/>
</dbReference>
<evidence type="ECO:0000256" key="14">
    <source>
        <dbReference type="PROSITE-ProRule" id="PRU10141"/>
    </source>
</evidence>
<dbReference type="Pfam" id="PF00560">
    <property type="entry name" value="LRR_1"/>
    <property type="match status" value="1"/>
</dbReference>
<keyword evidence="6 14" id="KW-0547">Nucleotide-binding</keyword>
<organism evidence="19 20">
    <name type="scientific">Branchiostoma lanceolatum</name>
    <name type="common">Common lancelet</name>
    <name type="synonym">Amphioxus lanceolatum</name>
    <dbReference type="NCBI Taxonomy" id="7740"/>
    <lineage>
        <taxon>Eukaryota</taxon>
        <taxon>Metazoa</taxon>
        <taxon>Chordata</taxon>
        <taxon>Cephalochordata</taxon>
        <taxon>Leptocardii</taxon>
        <taxon>Amphioxiformes</taxon>
        <taxon>Branchiostomatidae</taxon>
        <taxon>Branchiostoma</taxon>
    </lineage>
</organism>
<evidence type="ECO:0000256" key="11">
    <source>
        <dbReference type="ARBA" id="ARBA00029588"/>
    </source>
</evidence>
<dbReference type="GO" id="GO:0071345">
    <property type="term" value="P:cellular response to cytokine stimulus"/>
    <property type="evidence" value="ECO:0007669"/>
    <property type="project" value="UniProtKB-ARBA"/>
</dbReference>